<organism evidence="1 2">
    <name type="scientific">Gallaecimonas pentaromativorans</name>
    <dbReference type="NCBI Taxonomy" id="584787"/>
    <lineage>
        <taxon>Bacteria</taxon>
        <taxon>Pseudomonadati</taxon>
        <taxon>Pseudomonadota</taxon>
        <taxon>Gammaproteobacteria</taxon>
        <taxon>Enterobacterales</taxon>
        <taxon>Gallaecimonadaceae</taxon>
        <taxon>Gallaecimonas</taxon>
    </lineage>
</organism>
<protein>
    <submittedName>
        <fullName evidence="1">Uncharacterized protein</fullName>
    </submittedName>
</protein>
<gene>
    <name evidence="1" type="ORF">EDC28_106119</name>
</gene>
<dbReference type="RefSeq" id="WP_269750703.1">
    <property type="nucleotide sequence ID" value="NZ_JBLXAC010000024.1"/>
</dbReference>
<evidence type="ECO:0000313" key="1">
    <source>
        <dbReference type="EMBL" id="ROQ24872.1"/>
    </source>
</evidence>
<sequence>MSRLFARLAQGFAPKASTPALVCNFSDNYYGDRVCAPARPAQ</sequence>
<reference evidence="1 2" key="1">
    <citation type="submission" date="2018-11" db="EMBL/GenBank/DDBJ databases">
        <title>Genomic Encyclopedia of Type Strains, Phase IV (KMG-IV): sequencing the most valuable type-strain genomes for metagenomic binning, comparative biology and taxonomic classification.</title>
        <authorList>
            <person name="Goeker M."/>
        </authorList>
    </citation>
    <scope>NUCLEOTIDE SEQUENCE [LARGE SCALE GENOMIC DNA]</scope>
    <source>
        <strain evidence="1 2">DSM 21945</strain>
    </source>
</reference>
<accession>A0A3N1P0T4</accession>
<name>A0A3N1P0T4_9GAMM</name>
<dbReference type="Proteomes" id="UP000268033">
    <property type="component" value="Unassembled WGS sequence"/>
</dbReference>
<comment type="caution">
    <text evidence="1">The sequence shown here is derived from an EMBL/GenBank/DDBJ whole genome shotgun (WGS) entry which is preliminary data.</text>
</comment>
<dbReference type="STRING" id="584787.GCA_001247655_02305"/>
<dbReference type="AlphaFoldDB" id="A0A3N1P0T4"/>
<evidence type="ECO:0000313" key="2">
    <source>
        <dbReference type="Proteomes" id="UP000268033"/>
    </source>
</evidence>
<keyword evidence="2" id="KW-1185">Reference proteome</keyword>
<proteinExistence type="predicted"/>
<dbReference type="EMBL" id="RJUL01000006">
    <property type="protein sequence ID" value="ROQ24872.1"/>
    <property type="molecule type" value="Genomic_DNA"/>
</dbReference>